<evidence type="ECO:0000313" key="2">
    <source>
        <dbReference type="Proteomes" id="UP001631957"/>
    </source>
</evidence>
<organism evidence="1 2">
    <name type="scientific">Streptomyces niveiscabiei</name>
    <dbReference type="NCBI Taxonomy" id="164115"/>
    <lineage>
        <taxon>Bacteria</taxon>
        <taxon>Bacillati</taxon>
        <taxon>Actinomycetota</taxon>
        <taxon>Actinomycetes</taxon>
        <taxon>Kitasatosporales</taxon>
        <taxon>Streptomycetaceae</taxon>
        <taxon>Streptomyces</taxon>
    </lineage>
</organism>
<name>A0ABW9HHZ0_9ACTN</name>
<reference evidence="1 2" key="1">
    <citation type="submission" date="2024-12" db="EMBL/GenBank/DDBJ databases">
        <title>Forecasting of Potato common scab and diversities of Pathogenic streptomyces spp. in china.</title>
        <authorList>
            <person name="Handique U."/>
            <person name="Wu J."/>
        </authorList>
    </citation>
    <scope>NUCLEOTIDE SEQUENCE [LARGE SCALE GENOMIC DNA]</scope>
    <source>
        <strain evidence="1 2">ZRIMU1530</strain>
    </source>
</reference>
<accession>A0ABW9HHZ0</accession>
<dbReference type="EMBL" id="JBJVNI010000002">
    <property type="protein sequence ID" value="MFM9607670.1"/>
    <property type="molecule type" value="Genomic_DNA"/>
</dbReference>
<comment type="caution">
    <text evidence="1">The sequence shown here is derived from an EMBL/GenBank/DDBJ whole genome shotgun (WGS) entry which is preliminary data.</text>
</comment>
<protein>
    <recommendedName>
        <fullName evidence="3">Lipoprotein</fullName>
    </recommendedName>
</protein>
<proteinExistence type="predicted"/>
<dbReference type="RefSeq" id="WP_133258278.1">
    <property type="nucleotide sequence ID" value="NZ_JBJVNI010000002.1"/>
</dbReference>
<keyword evidence="2" id="KW-1185">Reference proteome</keyword>
<dbReference type="Proteomes" id="UP001631957">
    <property type="component" value="Unassembled WGS sequence"/>
</dbReference>
<dbReference type="PROSITE" id="PS51257">
    <property type="entry name" value="PROKAR_LIPOPROTEIN"/>
    <property type="match status" value="1"/>
</dbReference>
<evidence type="ECO:0008006" key="3">
    <source>
        <dbReference type="Google" id="ProtNLM"/>
    </source>
</evidence>
<sequence>MRIEKPSMLFRRHAFGSRHRMVALAVGVALSLCGCTEASEGKKPTGVSAEQVCDGALDAEGAGALMRLSGAENFEELSGENDAGEPNKFSLVRAARHLHDRVGVRSSCKIYRAGSGDFPVVAIDFVASEYSLKPSGGQRPETLLFDVGDYAAVSKNGALLYFKCATKGSAGSFIGDTSYVKGEMTSTSLGDRDPRDRMAILNSLARAVAEEVGCAAEANLPVKVPSPSA</sequence>
<gene>
    <name evidence="1" type="ORF">ACKI18_02985</name>
</gene>
<evidence type="ECO:0000313" key="1">
    <source>
        <dbReference type="EMBL" id="MFM9607670.1"/>
    </source>
</evidence>